<feature type="transmembrane region" description="Helical" evidence="2">
    <location>
        <begin position="20"/>
        <end position="42"/>
    </location>
</feature>
<accession>A0A556QLC6</accession>
<dbReference type="EMBL" id="VMBG01000002">
    <property type="protein sequence ID" value="TSJ77428.1"/>
    <property type="molecule type" value="Genomic_DNA"/>
</dbReference>
<sequence length="391" mass="43788">MTLVPHLHRLRSWFLLRPRFWLWIGIIAALLLAVRIALPFVIRDAINKRLAVVEGYSGKVDDIDLQLFRGAYRIDGVSISKRENDRLEPFFAAELVDFSISWGELFHGRLVSDIFLVAPRLQLTKSTTPVDAGEEGRRWQDVIADIFPIEITQLEITRGELSFVDSTSTPRVDISIRDLHVITTGLRNAPTVETGPHPAVLSAEGITIGDGRFKLFAQGDPLADQPTFKLKLDLQDVNLVALNDFLEAYANVDVSAGVFQLYVEVDAAGGAFSGYVKPFIEHVEFKNISDENKGLWRRMWESIVSGVSSIVKNDDRDQVATRVPFSGNFEKTKVGVWSTIVHLVRHGFGQPIPEGRDDEPLPTWDEKQRQAAEAEKQSASDSSKGPKIYRP</sequence>
<evidence type="ECO:0000313" key="4">
    <source>
        <dbReference type="Proteomes" id="UP000315648"/>
    </source>
</evidence>
<name>A0A556QLC6_9BACT</name>
<keyword evidence="2" id="KW-1133">Transmembrane helix</keyword>
<dbReference type="Proteomes" id="UP000315648">
    <property type="component" value="Unassembled WGS sequence"/>
</dbReference>
<feature type="region of interest" description="Disordered" evidence="1">
    <location>
        <begin position="349"/>
        <end position="391"/>
    </location>
</feature>
<protein>
    <submittedName>
        <fullName evidence="3">DUF748 domain-containing protein</fullName>
    </submittedName>
</protein>
<dbReference type="OrthoDB" id="9771783at2"/>
<evidence type="ECO:0000256" key="1">
    <source>
        <dbReference type="SAM" id="MobiDB-lite"/>
    </source>
</evidence>
<comment type="caution">
    <text evidence="3">The sequence shown here is derived from an EMBL/GenBank/DDBJ whole genome shotgun (WGS) entry which is preliminary data.</text>
</comment>
<evidence type="ECO:0000256" key="2">
    <source>
        <dbReference type="SAM" id="Phobius"/>
    </source>
</evidence>
<keyword evidence="4" id="KW-1185">Reference proteome</keyword>
<dbReference type="RefSeq" id="WP_144353830.1">
    <property type="nucleotide sequence ID" value="NZ_CBCRVV010000008.1"/>
</dbReference>
<feature type="compositionally biased region" description="Basic and acidic residues" evidence="1">
    <location>
        <begin position="354"/>
        <end position="378"/>
    </location>
</feature>
<organism evidence="3 4">
    <name type="scientific">Rariglobus hedericola</name>
    <dbReference type="NCBI Taxonomy" id="2597822"/>
    <lineage>
        <taxon>Bacteria</taxon>
        <taxon>Pseudomonadati</taxon>
        <taxon>Verrucomicrobiota</taxon>
        <taxon>Opitutia</taxon>
        <taxon>Opitutales</taxon>
        <taxon>Opitutaceae</taxon>
        <taxon>Rariglobus</taxon>
    </lineage>
</organism>
<gene>
    <name evidence="3" type="ORF">FPL22_15170</name>
</gene>
<dbReference type="AlphaFoldDB" id="A0A556QLC6"/>
<evidence type="ECO:0000313" key="3">
    <source>
        <dbReference type="EMBL" id="TSJ77428.1"/>
    </source>
</evidence>
<keyword evidence="2" id="KW-0472">Membrane</keyword>
<proteinExistence type="predicted"/>
<reference evidence="3 4" key="1">
    <citation type="submission" date="2019-07" db="EMBL/GenBank/DDBJ databases">
        <title>Description of 53C-WASEF.</title>
        <authorList>
            <person name="Pitt A."/>
            <person name="Hahn M.W."/>
        </authorList>
    </citation>
    <scope>NUCLEOTIDE SEQUENCE [LARGE SCALE GENOMIC DNA]</scope>
    <source>
        <strain evidence="3 4">53C-WASEF</strain>
    </source>
</reference>
<keyword evidence="2" id="KW-0812">Transmembrane</keyword>